<dbReference type="SUPFAM" id="SSF161098">
    <property type="entry name" value="MetI-like"/>
    <property type="match status" value="1"/>
</dbReference>
<organism evidence="11 12">
    <name type="scientific">Sodalis ligni</name>
    <dbReference type="NCBI Taxonomy" id="2697027"/>
    <lineage>
        <taxon>Bacteria</taxon>
        <taxon>Pseudomonadati</taxon>
        <taxon>Pseudomonadota</taxon>
        <taxon>Gammaproteobacteria</taxon>
        <taxon>Enterobacterales</taxon>
        <taxon>Bruguierivoracaceae</taxon>
        <taxon>Sodalis</taxon>
    </lineage>
</organism>
<feature type="transmembrane region" description="Helical" evidence="9">
    <location>
        <begin position="280"/>
        <end position="302"/>
    </location>
</feature>
<evidence type="ECO:0000256" key="9">
    <source>
        <dbReference type="RuleBase" id="RU363032"/>
    </source>
</evidence>
<keyword evidence="4" id="KW-0997">Cell inner membrane</keyword>
<feature type="transmembrane region" description="Helical" evidence="9">
    <location>
        <begin position="9"/>
        <end position="30"/>
    </location>
</feature>
<dbReference type="Proteomes" id="UP000294555">
    <property type="component" value="Unassembled WGS sequence"/>
</dbReference>
<evidence type="ECO:0000256" key="8">
    <source>
        <dbReference type="ARBA" id="ARBA00024202"/>
    </source>
</evidence>
<accession>A0A4R1NF06</accession>
<dbReference type="InterPro" id="IPR045621">
    <property type="entry name" value="BPD_transp_1_N"/>
</dbReference>
<comment type="similarity">
    <text evidence="8">Belongs to the binding-protein-dependent transport system permease family. OppBC subfamily.</text>
</comment>
<evidence type="ECO:0000256" key="2">
    <source>
        <dbReference type="ARBA" id="ARBA00022448"/>
    </source>
</evidence>
<dbReference type="PROSITE" id="PS50928">
    <property type="entry name" value="ABC_TM1"/>
    <property type="match status" value="1"/>
</dbReference>
<keyword evidence="2 9" id="KW-0813">Transport</keyword>
<evidence type="ECO:0000313" key="11">
    <source>
        <dbReference type="EMBL" id="TCL05479.1"/>
    </source>
</evidence>
<proteinExistence type="inferred from homology"/>
<dbReference type="CDD" id="cd06261">
    <property type="entry name" value="TM_PBP2"/>
    <property type="match status" value="1"/>
</dbReference>
<evidence type="ECO:0000256" key="5">
    <source>
        <dbReference type="ARBA" id="ARBA00022692"/>
    </source>
</evidence>
<evidence type="ECO:0000256" key="1">
    <source>
        <dbReference type="ARBA" id="ARBA00004429"/>
    </source>
</evidence>
<protein>
    <submittedName>
        <fullName evidence="11">Peptide/nickel transport system permease protein</fullName>
    </submittedName>
</protein>
<dbReference type="InterPro" id="IPR035906">
    <property type="entry name" value="MetI-like_sf"/>
</dbReference>
<evidence type="ECO:0000256" key="6">
    <source>
        <dbReference type="ARBA" id="ARBA00022989"/>
    </source>
</evidence>
<evidence type="ECO:0000256" key="3">
    <source>
        <dbReference type="ARBA" id="ARBA00022475"/>
    </source>
</evidence>
<dbReference type="AlphaFoldDB" id="A0A4R1NF06"/>
<dbReference type="OrthoDB" id="9805855at2"/>
<keyword evidence="6 9" id="KW-1133">Transmembrane helix</keyword>
<dbReference type="PANTHER" id="PTHR43163:SF6">
    <property type="entry name" value="DIPEPTIDE TRANSPORT SYSTEM PERMEASE PROTEIN DPPB-RELATED"/>
    <property type="match status" value="1"/>
</dbReference>
<keyword evidence="3" id="KW-1003">Cell membrane</keyword>
<evidence type="ECO:0000256" key="7">
    <source>
        <dbReference type="ARBA" id="ARBA00023136"/>
    </source>
</evidence>
<keyword evidence="7 9" id="KW-0472">Membrane</keyword>
<dbReference type="GO" id="GO:0055085">
    <property type="term" value="P:transmembrane transport"/>
    <property type="evidence" value="ECO:0007669"/>
    <property type="project" value="InterPro"/>
</dbReference>
<comment type="subcellular location">
    <subcellularLocation>
        <location evidence="1">Cell inner membrane</location>
        <topology evidence="1">Multi-pass membrane protein</topology>
    </subcellularLocation>
    <subcellularLocation>
        <location evidence="9">Cell membrane</location>
        <topology evidence="9">Multi-pass membrane protein</topology>
    </subcellularLocation>
</comment>
<evidence type="ECO:0000256" key="4">
    <source>
        <dbReference type="ARBA" id="ARBA00022519"/>
    </source>
</evidence>
<dbReference type="PANTHER" id="PTHR43163">
    <property type="entry name" value="DIPEPTIDE TRANSPORT SYSTEM PERMEASE PROTEIN DPPB-RELATED"/>
    <property type="match status" value="1"/>
</dbReference>
<feature type="domain" description="ABC transmembrane type-1" evidence="10">
    <location>
        <begin position="95"/>
        <end position="303"/>
    </location>
</feature>
<dbReference type="Gene3D" id="1.10.3720.10">
    <property type="entry name" value="MetI-like"/>
    <property type="match status" value="1"/>
</dbReference>
<gene>
    <name evidence="11" type="ORF">EZJ58_3668</name>
</gene>
<evidence type="ECO:0000259" key="10">
    <source>
        <dbReference type="PROSITE" id="PS50928"/>
    </source>
</evidence>
<dbReference type="Pfam" id="PF19300">
    <property type="entry name" value="BPD_transp_1_N"/>
    <property type="match status" value="1"/>
</dbReference>
<reference evidence="11 12" key="1">
    <citation type="submission" date="2019-02" db="EMBL/GenBank/DDBJ databases">
        <title>Investigation of anaerobic lignin degradation for improved lignocellulosic biofuels.</title>
        <authorList>
            <person name="Deangelis K."/>
        </authorList>
    </citation>
    <scope>NUCLEOTIDE SEQUENCE [LARGE SCALE GENOMIC DNA]</scope>
    <source>
        <strain evidence="11 12">159R</strain>
    </source>
</reference>
<keyword evidence="5 9" id="KW-0812">Transmembrane</keyword>
<comment type="caution">
    <text evidence="11">The sequence shown here is derived from an EMBL/GenBank/DDBJ whole genome shotgun (WGS) entry which is preliminary data.</text>
</comment>
<evidence type="ECO:0000313" key="12">
    <source>
        <dbReference type="Proteomes" id="UP000294555"/>
    </source>
</evidence>
<dbReference type="EMBL" id="SJOI01000001">
    <property type="protein sequence ID" value="TCL05479.1"/>
    <property type="molecule type" value="Genomic_DNA"/>
</dbReference>
<dbReference type="Pfam" id="PF00528">
    <property type="entry name" value="BPD_transp_1"/>
    <property type="match status" value="1"/>
</dbReference>
<dbReference type="InterPro" id="IPR000515">
    <property type="entry name" value="MetI-like"/>
</dbReference>
<feature type="transmembrane region" description="Helical" evidence="9">
    <location>
        <begin position="233"/>
        <end position="260"/>
    </location>
</feature>
<dbReference type="RefSeq" id="WP_132924180.1">
    <property type="nucleotide sequence ID" value="NZ_CP075169.1"/>
</dbReference>
<sequence>MFFYLLRRLVLAASVMLVAITILFCLVFLVPGDPASVALGPRASEAQKQALREHMGLDQPAIVQIGRFIVHVAAGDLGEDVLTHRPVNQLIARALPNTLILALSAIAWAIIIGIPLGCWAALRPNTWLDRLIGLLSTSVIALPAFVVAIYALLVFSVTLKWFPAIGAGQQGDLGSQLQALVLPSLTVALSWIGYLARLVRASMLEVLKENHIRTFRAFGIGDRLIALRYALPIAVVPVVSVLGVGIGSLLSGAVLTEIVFARPGLGKLAYDSVISRNFPVVMGTVVVTSGCYVLANLIADLINTFLDPRVRQEL</sequence>
<feature type="transmembrane region" description="Helical" evidence="9">
    <location>
        <begin position="134"/>
        <end position="157"/>
    </location>
</feature>
<feature type="transmembrane region" description="Helical" evidence="9">
    <location>
        <begin position="99"/>
        <end position="122"/>
    </location>
</feature>
<dbReference type="GO" id="GO:0005886">
    <property type="term" value="C:plasma membrane"/>
    <property type="evidence" value="ECO:0007669"/>
    <property type="project" value="UniProtKB-SubCell"/>
</dbReference>
<name>A0A4R1NF06_9GAMM</name>
<keyword evidence="12" id="KW-1185">Reference proteome</keyword>
<feature type="transmembrane region" description="Helical" evidence="9">
    <location>
        <begin position="177"/>
        <end position="196"/>
    </location>
</feature>